<dbReference type="InterPro" id="IPR036013">
    <property type="entry name" value="Band_7/SPFH_dom_sf"/>
</dbReference>
<dbReference type="PIRSF" id="PIRSF005651">
    <property type="entry name" value="HflC"/>
    <property type="match status" value="1"/>
</dbReference>
<dbReference type="GO" id="GO:0016020">
    <property type="term" value="C:membrane"/>
    <property type="evidence" value="ECO:0007669"/>
    <property type="project" value="UniProtKB-SubCell"/>
</dbReference>
<proteinExistence type="inferred from homology"/>
<dbReference type="Gene3D" id="3.30.479.30">
    <property type="entry name" value="Band 7 domain"/>
    <property type="match status" value="1"/>
</dbReference>
<dbReference type="PANTHER" id="PTHR42911:SF1">
    <property type="entry name" value="MODULATOR OF FTSH PROTEASE HFLC"/>
    <property type="match status" value="1"/>
</dbReference>
<sequence length="291" mass="33140">MEQKTALGLIGAFIILIVLSASIFTVHEREKALVLRLGKISASDFEPGLQFKIPFVETVEKFDGRVMTLDAPPERYLTAEKKNVIVDSFVKWKIIDEKEFFVSMGGDRVRANERLSEIVKQELRDQFGRRTLRDVVSGEREKVMKILTVNTNESISDFGIEVVDFRIKRIDLPEEVSVSVYRRMEAERARVAKDLRSRGAEAAERIRADADRQRTVLLAEAYGDAERLRGEGDARAADIYATAYTADAEFYAFYRSLLAYKSSFNNSGNMMVLEPNTDFFKYFKNPKGGMN</sequence>
<feature type="transmembrane region" description="Helical" evidence="6">
    <location>
        <begin position="6"/>
        <end position="26"/>
    </location>
</feature>
<feature type="domain" description="Band 7" evidence="7">
    <location>
        <begin position="21"/>
        <end position="184"/>
    </location>
</feature>
<keyword evidence="4 6" id="KW-1133">Transmembrane helix</keyword>
<dbReference type="CDD" id="cd03405">
    <property type="entry name" value="SPFH_HflC"/>
    <property type="match status" value="1"/>
</dbReference>
<dbReference type="InterPro" id="IPR001972">
    <property type="entry name" value="Stomatin_HflK_fam"/>
</dbReference>
<accession>A0A3B0Z8C0</accession>
<evidence type="ECO:0000259" key="7">
    <source>
        <dbReference type="SMART" id="SM00244"/>
    </source>
</evidence>
<dbReference type="SUPFAM" id="SSF117892">
    <property type="entry name" value="Band 7/SPFH domain"/>
    <property type="match status" value="1"/>
</dbReference>
<evidence type="ECO:0000256" key="6">
    <source>
        <dbReference type="SAM" id="Phobius"/>
    </source>
</evidence>
<evidence type="ECO:0000256" key="5">
    <source>
        <dbReference type="ARBA" id="ARBA00023136"/>
    </source>
</evidence>
<dbReference type="Pfam" id="PF01145">
    <property type="entry name" value="Band_7"/>
    <property type="match status" value="1"/>
</dbReference>
<protein>
    <submittedName>
        <fullName evidence="8">HflC protein</fullName>
    </submittedName>
</protein>
<dbReference type="InterPro" id="IPR010200">
    <property type="entry name" value="HflC"/>
</dbReference>
<reference evidence="8" key="1">
    <citation type="submission" date="2018-06" db="EMBL/GenBank/DDBJ databases">
        <authorList>
            <person name="Zhirakovskaya E."/>
        </authorList>
    </citation>
    <scope>NUCLEOTIDE SEQUENCE</scope>
</reference>
<evidence type="ECO:0000256" key="3">
    <source>
        <dbReference type="ARBA" id="ARBA00022692"/>
    </source>
</evidence>
<comment type="similarity">
    <text evidence="2">Belongs to the band 7/mec-2 family. HflC subfamily.</text>
</comment>
<keyword evidence="3 6" id="KW-0812">Transmembrane</keyword>
<keyword evidence="5 6" id="KW-0472">Membrane</keyword>
<organism evidence="8">
    <name type="scientific">hydrothermal vent metagenome</name>
    <dbReference type="NCBI Taxonomy" id="652676"/>
    <lineage>
        <taxon>unclassified sequences</taxon>
        <taxon>metagenomes</taxon>
        <taxon>ecological metagenomes</taxon>
    </lineage>
</organism>
<dbReference type="EMBL" id="UOFO01000025">
    <property type="protein sequence ID" value="VAW83782.1"/>
    <property type="molecule type" value="Genomic_DNA"/>
</dbReference>
<evidence type="ECO:0000256" key="4">
    <source>
        <dbReference type="ARBA" id="ARBA00022989"/>
    </source>
</evidence>
<comment type="subcellular location">
    <subcellularLocation>
        <location evidence="1">Membrane</location>
    </subcellularLocation>
</comment>
<dbReference type="AlphaFoldDB" id="A0A3B0Z8C0"/>
<dbReference type="InterPro" id="IPR001107">
    <property type="entry name" value="Band_7"/>
</dbReference>
<evidence type="ECO:0000313" key="8">
    <source>
        <dbReference type="EMBL" id="VAW83782.1"/>
    </source>
</evidence>
<gene>
    <name evidence="8" type="ORF">MNBD_GAMMA16-988</name>
</gene>
<dbReference type="PANTHER" id="PTHR42911">
    <property type="entry name" value="MODULATOR OF FTSH PROTEASE HFLC"/>
    <property type="match status" value="1"/>
</dbReference>
<dbReference type="PRINTS" id="PR00721">
    <property type="entry name" value="STOMATIN"/>
</dbReference>
<name>A0A3B0Z8C0_9ZZZZ</name>
<dbReference type="NCBIfam" id="TIGR01932">
    <property type="entry name" value="hflC"/>
    <property type="match status" value="1"/>
</dbReference>
<dbReference type="SMART" id="SM00244">
    <property type="entry name" value="PHB"/>
    <property type="match status" value="1"/>
</dbReference>
<evidence type="ECO:0000256" key="2">
    <source>
        <dbReference type="ARBA" id="ARBA00007862"/>
    </source>
</evidence>
<evidence type="ECO:0000256" key="1">
    <source>
        <dbReference type="ARBA" id="ARBA00004370"/>
    </source>
</evidence>